<dbReference type="InterPro" id="IPR020845">
    <property type="entry name" value="AMP-binding_CS"/>
</dbReference>
<evidence type="ECO:0000256" key="3">
    <source>
        <dbReference type="SAM" id="MobiDB-lite"/>
    </source>
</evidence>
<dbReference type="GO" id="GO:0031956">
    <property type="term" value="F:medium-chain fatty acid-CoA ligase activity"/>
    <property type="evidence" value="ECO:0007669"/>
    <property type="project" value="TreeGrafter"/>
</dbReference>
<feature type="region of interest" description="Disordered" evidence="3">
    <location>
        <begin position="383"/>
        <end position="408"/>
    </location>
</feature>
<dbReference type="STRING" id="5539.A0A3E2H891"/>
<dbReference type="SUPFAM" id="SSF57701">
    <property type="entry name" value="Zn2/Cys6 DNA-binding domain"/>
    <property type="match status" value="1"/>
</dbReference>
<dbReference type="InterPro" id="IPR025110">
    <property type="entry name" value="AMP-bd_C"/>
</dbReference>
<dbReference type="PANTHER" id="PTHR43201">
    <property type="entry name" value="ACYL-COA SYNTHETASE"/>
    <property type="match status" value="1"/>
</dbReference>
<protein>
    <recommendedName>
        <fullName evidence="4">Xylanolytic transcriptional activator regulatory domain-containing protein</fullName>
    </recommendedName>
</protein>
<dbReference type="GO" id="GO:0008270">
    <property type="term" value="F:zinc ion binding"/>
    <property type="evidence" value="ECO:0007669"/>
    <property type="project" value="InterPro"/>
</dbReference>
<proteinExistence type="predicted"/>
<reference evidence="5 6" key="1">
    <citation type="submission" date="2018-05" db="EMBL/GenBank/DDBJ databases">
        <title>Draft genome sequence of Scytalidium lignicola DSM 105466, a ubiquitous saprotrophic fungus.</title>
        <authorList>
            <person name="Buettner E."/>
            <person name="Gebauer A.M."/>
            <person name="Hofrichter M."/>
            <person name="Liers C."/>
            <person name="Kellner H."/>
        </authorList>
    </citation>
    <scope>NUCLEOTIDE SEQUENCE [LARGE SCALE GENOMIC DNA]</scope>
    <source>
        <strain evidence="5 6">DSM 105466</strain>
    </source>
</reference>
<dbReference type="Gene3D" id="4.10.240.10">
    <property type="entry name" value="Zn(2)-C6 fungal-type DNA-binding domain"/>
    <property type="match status" value="1"/>
</dbReference>
<dbReference type="SUPFAM" id="SSF56801">
    <property type="entry name" value="Acetyl-CoA synthetase-like"/>
    <property type="match status" value="1"/>
</dbReference>
<keyword evidence="6" id="KW-1185">Reference proteome</keyword>
<keyword evidence="1" id="KW-0479">Metal-binding</keyword>
<dbReference type="InterPro" id="IPR042099">
    <property type="entry name" value="ANL_N_sf"/>
</dbReference>
<dbReference type="Pfam" id="PF13193">
    <property type="entry name" value="AMP-binding_C"/>
    <property type="match status" value="1"/>
</dbReference>
<dbReference type="GO" id="GO:0006631">
    <property type="term" value="P:fatty acid metabolic process"/>
    <property type="evidence" value="ECO:0007669"/>
    <property type="project" value="TreeGrafter"/>
</dbReference>
<dbReference type="InterPro" id="IPR000873">
    <property type="entry name" value="AMP-dep_synth/lig_dom"/>
</dbReference>
<feature type="region of interest" description="Disordered" evidence="3">
    <location>
        <begin position="422"/>
        <end position="472"/>
    </location>
</feature>
<dbReference type="InterPro" id="IPR007219">
    <property type="entry name" value="XnlR_reg_dom"/>
</dbReference>
<dbReference type="InterPro" id="IPR045851">
    <property type="entry name" value="AMP-bd_C_sf"/>
</dbReference>
<organism evidence="5 6">
    <name type="scientific">Scytalidium lignicola</name>
    <name type="common">Hyphomycete</name>
    <dbReference type="NCBI Taxonomy" id="5539"/>
    <lineage>
        <taxon>Eukaryota</taxon>
        <taxon>Fungi</taxon>
        <taxon>Dikarya</taxon>
        <taxon>Ascomycota</taxon>
        <taxon>Pezizomycotina</taxon>
        <taxon>Leotiomycetes</taxon>
        <taxon>Leotiomycetes incertae sedis</taxon>
        <taxon>Scytalidium</taxon>
    </lineage>
</organism>
<dbReference type="Proteomes" id="UP000258309">
    <property type="component" value="Unassembled WGS sequence"/>
</dbReference>
<feature type="compositionally biased region" description="Polar residues" evidence="3">
    <location>
        <begin position="430"/>
        <end position="454"/>
    </location>
</feature>
<dbReference type="PANTHER" id="PTHR43201:SF6">
    <property type="entry name" value="ACYL COA SYNTHETASE (EUROFUNG)"/>
    <property type="match status" value="1"/>
</dbReference>
<dbReference type="SMART" id="SM00906">
    <property type="entry name" value="Fungal_trans"/>
    <property type="match status" value="1"/>
</dbReference>
<dbReference type="Gene3D" id="3.30.420.10">
    <property type="entry name" value="Ribonuclease H-like superfamily/Ribonuclease H"/>
    <property type="match status" value="1"/>
</dbReference>
<evidence type="ECO:0000313" key="5">
    <source>
        <dbReference type="EMBL" id="RFU29313.1"/>
    </source>
</evidence>
<dbReference type="Gene3D" id="3.30.300.30">
    <property type="match status" value="1"/>
</dbReference>
<accession>A0A3E2H891</accession>
<dbReference type="PROSITE" id="PS00455">
    <property type="entry name" value="AMP_BINDING"/>
    <property type="match status" value="1"/>
</dbReference>
<feature type="compositionally biased region" description="Low complexity" evidence="3">
    <location>
        <begin position="455"/>
        <end position="472"/>
    </location>
</feature>
<dbReference type="OrthoDB" id="10253115at2759"/>
<dbReference type="CDD" id="cd00067">
    <property type="entry name" value="GAL4"/>
    <property type="match status" value="1"/>
</dbReference>
<dbReference type="CDD" id="cd12148">
    <property type="entry name" value="fungal_TF_MHR"/>
    <property type="match status" value="1"/>
</dbReference>
<feature type="non-terminal residue" evidence="5">
    <location>
        <position position="1"/>
    </location>
</feature>
<dbReference type="Pfam" id="PF13358">
    <property type="entry name" value="DDE_3"/>
    <property type="match status" value="1"/>
</dbReference>
<sequence length="1545" mass="173130">MFISSEIVLVMHPGRVRHAGDVTNRATEVCVHVTSNNYTTKMDPSTPPNPMPEHELGYEILTKHKEAIRQLRFLANWGPSQLAKVYKIGRSTVNRILKYDAPERTRPTRTGIPRILNQQAVWDIIHYIGTSFEHRCLDYFQLKTELKLECSARTIERRLKEVGYYRVTRKQGERFCSTCIQHQFHRGHTTPVHCWGAIGHNYKSELIIIHGHGHKEAFLQMDYLNQVLKPAIEVILEDFGVVTAELGYTPIFMEDGNPAHGHKSITNPCAVFREKHGIQLLNHPSTSPDLNPIEKCWRAMKQSLHRRKIQPTNEIEMANAIIEEWNALDQEWINGLIAEQTHWIWEVVAHFCRSVRKVRCDNSRPRCSNCVMYDAECVPEGDHRRTRVDQTPITRDAPTPKIQNVKSPGQQLLDKLGKANEGQLREADNQENLPSYTQPHISSQQESSTPSIEQTSSMPTTSTSHSSLTSTYNSPNRLEFWLSLAEGPGFDELDAADSQTEDENQNIIHESASVSSSSRDVEVVWSVPQTRSTSSESPTESNAVNIVNASRLFPLDGPVSRSTITNINHISPARRNSFSADISNNIPEDPRFQLSVSQGKFKLAEDGEMHYFGATSNLHIVHNGQFSLFRPEIASLSNGIISAAGLDWVSDESYVDSLFELYFTWENPFMNVVDRLIFTHELQRYKWGKFTMFFSPTLENVILALGARHSTEFRPDIGGSPSEFFASRARALLQVEIDSPTLSTVQALVILSMHEAAEGHDSRGWLYSGMASRMATDLGLNINCSALCIPVDISHEVEILRRNVYWAVYCNDTLWSSWCGRQPSIAEADINTHPPSPISIHNYEGCHYIDKCSRDSSINCKITISAQNHVYLAHLMVIFRRILQIMYQSTSTSTDARHAFVIEAMAELDHWRMALPPILKVSESLDNDQKFTPAALELQMQYHGIIILLYRPFIATNAAMVDTTLASNEWTSEQIALETCTVSAIRIFSGSLEPPLLDYTIGQLLHQQALQHSSENAVTCPWTKKQHTFGAFNERCRAVAAGLLSLGIGHGDRVAIHAGNCTEYAELLFGCGIIGAILVVMNNYYTPLELTHALNYTDARVLFTSSRIGRKDNMPFLHSQGPRPQENRISTTPKLEKIILLWPAAGTTAAFPLYDELVKAGSRLPEEQLHNAEKRVNPHDLSNLQFTSGTTGTPKAAMLTHYRTDFQESNLINNAWQIGHRLQLTDSDIICCHAPLFHAFGLIIGLLTGFVHGRNTVFPSEVFDANATLQSVMDQRCTVLVGVPTMFSPLVQQLKLCPPKGFDPSLLRTGVCGGAATSEQLCEDLQKNLNLQEFTFAYGMTEVSAISFMTRAGDDLSQVRTKVGTVMPHLVAKIVGPNGQIVPRGTPGEIFVSGYSTFKGYWRNPEKTAEALQTDETGVVWMCTGDEAVMEDHGGENIYPAEIEDRLASHPCIAQACIVGVKHPSYGEVVAAFLEYDEKSEWLNKPSEESLREWVGQTLSKHKIPVHWWWVGNGGVCDVMPKTGSGKIKKNELRQLGEVLRRQNS</sequence>
<dbReference type="InterPro" id="IPR038717">
    <property type="entry name" value="Tc1-like_DDE_dom"/>
</dbReference>
<feature type="domain" description="Xylanolytic transcriptional activator regulatory" evidence="4">
    <location>
        <begin position="764"/>
        <end position="841"/>
    </location>
</feature>
<gene>
    <name evidence="5" type="ORF">B7463_g7049</name>
</gene>
<dbReference type="InterPro" id="IPR036864">
    <property type="entry name" value="Zn2-C6_fun-type_DNA-bd_sf"/>
</dbReference>
<name>A0A3E2H891_SCYLI</name>
<dbReference type="GO" id="GO:0000981">
    <property type="term" value="F:DNA-binding transcription factor activity, RNA polymerase II-specific"/>
    <property type="evidence" value="ECO:0007669"/>
    <property type="project" value="InterPro"/>
</dbReference>
<dbReference type="GO" id="GO:0006351">
    <property type="term" value="P:DNA-templated transcription"/>
    <property type="evidence" value="ECO:0007669"/>
    <property type="project" value="InterPro"/>
</dbReference>
<dbReference type="Gene3D" id="3.40.50.12780">
    <property type="entry name" value="N-terminal domain of ligase-like"/>
    <property type="match status" value="1"/>
</dbReference>
<comment type="caution">
    <text evidence="5">The sequence shown here is derived from an EMBL/GenBank/DDBJ whole genome shotgun (WGS) entry which is preliminary data.</text>
</comment>
<dbReference type="EMBL" id="NCSJ02000133">
    <property type="protein sequence ID" value="RFU29313.1"/>
    <property type="molecule type" value="Genomic_DNA"/>
</dbReference>
<evidence type="ECO:0000313" key="6">
    <source>
        <dbReference type="Proteomes" id="UP000258309"/>
    </source>
</evidence>
<evidence type="ECO:0000259" key="4">
    <source>
        <dbReference type="SMART" id="SM00906"/>
    </source>
</evidence>
<dbReference type="GO" id="GO:0003677">
    <property type="term" value="F:DNA binding"/>
    <property type="evidence" value="ECO:0007669"/>
    <property type="project" value="InterPro"/>
</dbReference>
<evidence type="ECO:0000256" key="2">
    <source>
        <dbReference type="ARBA" id="ARBA00023242"/>
    </source>
</evidence>
<dbReference type="Pfam" id="PF04082">
    <property type="entry name" value="Fungal_trans"/>
    <property type="match status" value="1"/>
</dbReference>
<dbReference type="InterPro" id="IPR001138">
    <property type="entry name" value="Zn2Cys6_DnaBD"/>
</dbReference>
<keyword evidence="2" id="KW-0539">Nucleus</keyword>
<feature type="non-terminal residue" evidence="5">
    <location>
        <position position="1545"/>
    </location>
</feature>
<dbReference type="Pfam" id="PF00172">
    <property type="entry name" value="Zn_clus"/>
    <property type="match status" value="1"/>
</dbReference>
<evidence type="ECO:0000256" key="1">
    <source>
        <dbReference type="ARBA" id="ARBA00022723"/>
    </source>
</evidence>
<dbReference type="InterPro" id="IPR036397">
    <property type="entry name" value="RNaseH_sf"/>
</dbReference>
<dbReference type="Pfam" id="PF00501">
    <property type="entry name" value="AMP-binding"/>
    <property type="match status" value="1"/>
</dbReference>